<proteinExistence type="inferred from homology"/>
<evidence type="ECO:0000313" key="14">
    <source>
        <dbReference type="Proteomes" id="UP000297475"/>
    </source>
</evidence>
<comment type="subunit">
    <text evidence="10">The Tol-Pal system is composed of five core proteins: the inner membrane proteins TolA, TolQ and TolR, the periplasmic protein TolB and the outer membrane protein Pal. They form a network linking the inner and outer membranes and the peptidoglycan layer.</text>
</comment>
<comment type="similarity">
    <text evidence="2 10">Belongs to the ExbB/TolQ family.</text>
</comment>
<accession>A0A4Z0W9K1</accession>
<evidence type="ECO:0000313" key="13">
    <source>
        <dbReference type="EMBL" id="TGG94297.1"/>
    </source>
</evidence>
<dbReference type="PANTHER" id="PTHR30625">
    <property type="entry name" value="PROTEIN TOLQ"/>
    <property type="match status" value="1"/>
</dbReference>
<dbReference type="OrthoDB" id="9805133at2"/>
<dbReference type="GO" id="GO:0017038">
    <property type="term" value="P:protein import"/>
    <property type="evidence" value="ECO:0007669"/>
    <property type="project" value="TreeGrafter"/>
</dbReference>
<keyword evidence="4 10" id="KW-0997">Cell inner membrane</keyword>
<organism evidence="13 14">
    <name type="scientific">Natronospirillum operosum</name>
    <dbReference type="NCBI Taxonomy" id="2759953"/>
    <lineage>
        <taxon>Bacteria</taxon>
        <taxon>Pseudomonadati</taxon>
        <taxon>Pseudomonadota</taxon>
        <taxon>Gammaproteobacteria</taxon>
        <taxon>Oceanospirillales</taxon>
        <taxon>Natronospirillaceae</taxon>
        <taxon>Natronospirillum</taxon>
    </lineage>
</organism>
<dbReference type="GO" id="GO:0005886">
    <property type="term" value="C:plasma membrane"/>
    <property type="evidence" value="ECO:0007669"/>
    <property type="project" value="UniProtKB-SubCell"/>
</dbReference>
<feature type="transmembrane region" description="Helical" evidence="10">
    <location>
        <begin position="124"/>
        <end position="147"/>
    </location>
</feature>
<sequence>MSYIALIASASIVVQIVMLILVLASVLSWYFIFERAKVMGRFRNASDHFEERFWSGMDLTQLFRQVNAAPDPDSGTEAVFRAGFKEFTRARQQPDMDPDTTMTSIQRAMRVAVNKEEDKLDKHLTFLATVGSITPYIGLFGTVWGIMGAFRGLAMTSQATLATVAPGIAEALIATAMGLFAAIPAVIAYNKFSNTATNLISLYDTFAEEFSSILHRQVYALSRKNQARREAGADGRNESAQSAGTEAQRV</sequence>
<evidence type="ECO:0000256" key="3">
    <source>
        <dbReference type="ARBA" id="ARBA00022475"/>
    </source>
</evidence>
<dbReference type="InterPro" id="IPR050790">
    <property type="entry name" value="ExbB/TolQ_transport"/>
</dbReference>
<feature type="compositionally biased region" description="Polar residues" evidence="11">
    <location>
        <begin position="238"/>
        <end position="250"/>
    </location>
</feature>
<evidence type="ECO:0000256" key="4">
    <source>
        <dbReference type="ARBA" id="ARBA00022519"/>
    </source>
</evidence>
<dbReference type="PANTHER" id="PTHR30625:SF3">
    <property type="entry name" value="TOL-PAL SYSTEM PROTEIN TOLQ"/>
    <property type="match status" value="1"/>
</dbReference>
<dbReference type="HAMAP" id="MF_02202">
    <property type="entry name" value="TolQ"/>
    <property type="match status" value="1"/>
</dbReference>
<feature type="transmembrane region" description="Helical" evidence="10">
    <location>
        <begin position="167"/>
        <end position="189"/>
    </location>
</feature>
<dbReference type="EMBL" id="SRMF01000002">
    <property type="protein sequence ID" value="TGG94297.1"/>
    <property type="molecule type" value="Genomic_DNA"/>
</dbReference>
<keyword evidence="3 10" id="KW-1003">Cell membrane</keyword>
<dbReference type="NCBIfam" id="TIGR02796">
    <property type="entry name" value="tolQ"/>
    <property type="match status" value="1"/>
</dbReference>
<keyword evidence="8 10" id="KW-0472">Membrane</keyword>
<comment type="subcellular location">
    <subcellularLocation>
        <location evidence="10">Cell inner membrane</location>
        <topology evidence="10">Multi-pass membrane protein</topology>
    </subcellularLocation>
    <subcellularLocation>
        <location evidence="1">Cell membrane</location>
        <topology evidence="1">Multi-pass membrane protein</topology>
    </subcellularLocation>
</comment>
<keyword evidence="9 10" id="KW-0131">Cell cycle</keyword>
<evidence type="ECO:0000256" key="2">
    <source>
        <dbReference type="ARBA" id="ARBA00010442"/>
    </source>
</evidence>
<protein>
    <recommendedName>
        <fullName evidence="10">Tol-Pal system protein TolQ</fullName>
    </recommendedName>
</protein>
<evidence type="ECO:0000256" key="9">
    <source>
        <dbReference type="ARBA" id="ARBA00023306"/>
    </source>
</evidence>
<dbReference type="GO" id="GO:0043213">
    <property type="term" value="P:bacteriocin transport"/>
    <property type="evidence" value="ECO:0007669"/>
    <property type="project" value="InterPro"/>
</dbReference>
<dbReference type="InterPro" id="IPR002898">
    <property type="entry name" value="MotA_ExbB_proton_chnl"/>
</dbReference>
<dbReference type="GO" id="GO:0051301">
    <property type="term" value="P:cell division"/>
    <property type="evidence" value="ECO:0007669"/>
    <property type="project" value="UniProtKB-UniRule"/>
</dbReference>
<evidence type="ECO:0000256" key="6">
    <source>
        <dbReference type="ARBA" id="ARBA00022692"/>
    </source>
</evidence>
<name>A0A4Z0W9K1_9GAMM</name>
<keyword evidence="14" id="KW-1185">Reference proteome</keyword>
<dbReference type="AlphaFoldDB" id="A0A4Z0W9K1"/>
<dbReference type="Proteomes" id="UP000297475">
    <property type="component" value="Unassembled WGS sequence"/>
</dbReference>
<gene>
    <name evidence="10 13" type="primary">tolQ</name>
    <name evidence="13" type="ORF">E4656_06990</name>
</gene>
<comment type="function">
    <text evidence="10">Part of the Tol-Pal system, which plays a role in outer membrane invagination during cell division and is important for maintaining outer membrane integrity.</text>
</comment>
<evidence type="ECO:0000259" key="12">
    <source>
        <dbReference type="Pfam" id="PF01618"/>
    </source>
</evidence>
<feature type="transmembrane region" description="Helical" evidence="10">
    <location>
        <begin position="6"/>
        <end position="33"/>
    </location>
</feature>
<evidence type="ECO:0000256" key="1">
    <source>
        <dbReference type="ARBA" id="ARBA00004651"/>
    </source>
</evidence>
<feature type="domain" description="MotA/TolQ/ExbB proton channel" evidence="12">
    <location>
        <begin position="77"/>
        <end position="203"/>
    </location>
</feature>
<keyword evidence="5 10" id="KW-0132">Cell division</keyword>
<keyword evidence="6 10" id="KW-0812">Transmembrane</keyword>
<comment type="caution">
    <text evidence="13">The sequence shown here is derived from an EMBL/GenBank/DDBJ whole genome shotgun (WGS) entry which is preliminary data.</text>
</comment>
<evidence type="ECO:0000256" key="7">
    <source>
        <dbReference type="ARBA" id="ARBA00022989"/>
    </source>
</evidence>
<feature type="region of interest" description="Disordered" evidence="11">
    <location>
        <begin position="229"/>
        <end position="250"/>
    </location>
</feature>
<reference evidence="13 14" key="1">
    <citation type="submission" date="2019-04" db="EMBL/GenBank/DDBJ databases">
        <title>Natronospirillum operosus gen. nov., sp. nov., a haloalkaliphilic satellite isolated from decaying biomass of laboratory culture of cyanobacterium Geitlerinema sp. and proposal of Natronospirillaceae fam. nov. and Saccharospirillaceae fam. nov.</title>
        <authorList>
            <person name="Kevbrin V."/>
            <person name="Boltyanskaya Y."/>
            <person name="Koziaeva V."/>
            <person name="Grouzdev D.S."/>
            <person name="Park M."/>
            <person name="Cho J."/>
        </authorList>
    </citation>
    <scope>NUCLEOTIDE SEQUENCE [LARGE SCALE GENOMIC DNA]</scope>
    <source>
        <strain evidence="13 14">G-116</strain>
    </source>
</reference>
<dbReference type="InterPro" id="IPR014163">
    <property type="entry name" value="Tol-Pal_TolQ"/>
</dbReference>
<evidence type="ECO:0000256" key="5">
    <source>
        <dbReference type="ARBA" id="ARBA00022618"/>
    </source>
</evidence>
<dbReference type="Pfam" id="PF01618">
    <property type="entry name" value="MotA_ExbB"/>
    <property type="match status" value="1"/>
</dbReference>
<evidence type="ECO:0000256" key="10">
    <source>
        <dbReference type="HAMAP-Rule" id="MF_02202"/>
    </source>
</evidence>
<keyword evidence="7 10" id="KW-1133">Transmembrane helix</keyword>
<evidence type="ECO:0000256" key="11">
    <source>
        <dbReference type="SAM" id="MobiDB-lite"/>
    </source>
</evidence>
<evidence type="ECO:0000256" key="8">
    <source>
        <dbReference type="ARBA" id="ARBA00023136"/>
    </source>
</evidence>